<keyword evidence="6 15" id="KW-0560">Oxidoreductase</keyword>
<feature type="active site" description="Cysteine sulfenic acid (-SOH) intermediate; for peroxidase activity" evidence="13">
    <location>
        <position position="39"/>
    </location>
</feature>
<evidence type="ECO:0000256" key="7">
    <source>
        <dbReference type="ARBA" id="ARBA00023157"/>
    </source>
</evidence>
<dbReference type="OrthoDB" id="9812811at2"/>
<dbReference type="CDD" id="cd03017">
    <property type="entry name" value="PRX_BCP"/>
    <property type="match status" value="1"/>
</dbReference>
<evidence type="ECO:0000256" key="6">
    <source>
        <dbReference type="ARBA" id="ARBA00023002"/>
    </source>
</evidence>
<dbReference type="FunFam" id="3.40.30.10:FF:000007">
    <property type="entry name" value="Thioredoxin-dependent thiol peroxidase"/>
    <property type="match status" value="1"/>
</dbReference>
<dbReference type="InterPro" id="IPR000866">
    <property type="entry name" value="AhpC/TSA"/>
</dbReference>
<dbReference type="SUPFAM" id="SSF52833">
    <property type="entry name" value="Thioredoxin-like"/>
    <property type="match status" value="1"/>
</dbReference>
<reference evidence="15 16" key="1">
    <citation type="journal article" date="2012" name="ISME J.">
        <title>Nitrification expanded: discovery, physiology and genomics of a nitrite-oxidizing bacterium from the phylum Chloroflexi.</title>
        <authorList>
            <person name="Sorokin D.Y."/>
            <person name="Lucker S."/>
            <person name="Vejmelkova D."/>
            <person name="Kostrikina N.A."/>
            <person name="Kleerebezem R."/>
            <person name="Rijpstra W.I."/>
            <person name="Damste J.S."/>
            <person name="Le Paslier D."/>
            <person name="Muyzer G."/>
            <person name="Wagner M."/>
            <person name="van Loosdrecht M.C."/>
            <person name="Daims H."/>
        </authorList>
    </citation>
    <scope>NUCLEOTIDE SEQUENCE [LARGE SCALE GENOMIC DNA]</scope>
    <source>
        <strain evidence="16">none</strain>
    </source>
</reference>
<evidence type="ECO:0000256" key="5">
    <source>
        <dbReference type="ARBA" id="ARBA00022862"/>
    </source>
</evidence>
<keyword evidence="5" id="KW-0049">Antioxidant</keyword>
<dbReference type="GO" id="GO:0005737">
    <property type="term" value="C:cytoplasm"/>
    <property type="evidence" value="ECO:0007669"/>
    <property type="project" value="TreeGrafter"/>
</dbReference>
<dbReference type="EMBL" id="CAGS01000384">
    <property type="protein sequence ID" value="CCF85084.1"/>
    <property type="molecule type" value="Genomic_DNA"/>
</dbReference>
<evidence type="ECO:0000256" key="2">
    <source>
        <dbReference type="ARBA" id="ARBA00011245"/>
    </source>
</evidence>
<comment type="caution">
    <text evidence="15">The sequence shown here is derived from an EMBL/GenBank/DDBJ whole genome shotgun (WGS) entry which is preliminary data.</text>
</comment>
<dbReference type="RefSeq" id="WP_008479737.1">
    <property type="nucleotide sequence ID" value="NZ_CAGS01000384.1"/>
</dbReference>
<dbReference type="InterPro" id="IPR024706">
    <property type="entry name" value="Peroxiredoxin_AhpC-typ"/>
</dbReference>
<evidence type="ECO:0000313" key="15">
    <source>
        <dbReference type="EMBL" id="CCF85084.1"/>
    </source>
</evidence>
<comment type="catalytic activity">
    <reaction evidence="12">
        <text>a hydroperoxide + [thioredoxin]-dithiol = an alcohol + [thioredoxin]-disulfide + H2O</text>
        <dbReference type="Rhea" id="RHEA:62620"/>
        <dbReference type="Rhea" id="RHEA-COMP:10698"/>
        <dbReference type="Rhea" id="RHEA-COMP:10700"/>
        <dbReference type="ChEBI" id="CHEBI:15377"/>
        <dbReference type="ChEBI" id="CHEBI:29950"/>
        <dbReference type="ChEBI" id="CHEBI:30879"/>
        <dbReference type="ChEBI" id="CHEBI:35924"/>
        <dbReference type="ChEBI" id="CHEBI:50058"/>
        <dbReference type="EC" id="1.11.1.24"/>
    </reaction>
</comment>
<evidence type="ECO:0000259" key="14">
    <source>
        <dbReference type="PROSITE" id="PS51352"/>
    </source>
</evidence>
<evidence type="ECO:0000256" key="3">
    <source>
        <dbReference type="ARBA" id="ARBA00013017"/>
    </source>
</evidence>
<accession>I4EK72</accession>
<evidence type="ECO:0000256" key="12">
    <source>
        <dbReference type="ARBA" id="ARBA00049091"/>
    </source>
</evidence>
<comment type="function">
    <text evidence="1">Thiol-specific peroxidase that catalyzes the reduction of hydrogen peroxide and organic hydroperoxides to water and alcohols, respectively. Plays a role in cell protection against oxidative stress by detoxifying peroxides and as sensor of hydrogen peroxide-mediated signaling events.</text>
</comment>
<protein>
    <recommendedName>
        <fullName evidence="3">thioredoxin-dependent peroxiredoxin</fullName>
        <ecNumber evidence="3">1.11.1.24</ecNumber>
    </recommendedName>
    <alternativeName>
        <fullName evidence="9">Thioredoxin peroxidase</fullName>
    </alternativeName>
    <alternativeName>
        <fullName evidence="11">Thioredoxin-dependent peroxiredoxin Bcp</fullName>
    </alternativeName>
</protein>
<evidence type="ECO:0000256" key="8">
    <source>
        <dbReference type="ARBA" id="ARBA00023284"/>
    </source>
</evidence>
<dbReference type="InterPro" id="IPR050924">
    <property type="entry name" value="Peroxiredoxin_BCP/PrxQ"/>
</dbReference>
<dbReference type="Gene3D" id="3.40.30.10">
    <property type="entry name" value="Glutaredoxin"/>
    <property type="match status" value="1"/>
</dbReference>
<name>I4EK72_9BACT</name>
<dbReference type="GO" id="GO:0034599">
    <property type="term" value="P:cellular response to oxidative stress"/>
    <property type="evidence" value="ECO:0007669"/>
    <property type="project" value="TreeGrafter"/>
</dbReference>
<comment type="subunit">
    <text evidence="2">Monomer.</text>
</comment>
<gene>
    <name evidence="15" type="primary">bcp</name>
    <name evidence="15" type="ORF">NITHO_4440005</name>
</gene>
<keyword evidence="16" id="KW-1185">Reference proteome</keyword>
<evidence type="ECO:0000256" key="9">
    <source>
        <dbReference type="ARBA" id="ARBA00032824"/>
    </source>
</evidence>
<keyword evidence="4 15" id="KW-0575">Peroxidase</keyword>
<dbReference type="GO" id="GO:0045454">
    <property type="term" value="P:cell redox homeostasis"/>
    <property type="evidence" value="ECO:0007669"/>
    <property type="project" value="TreeGrafter"/>
</dbReference>
<dbReference type="InterPro" id="IPR036249">
    <property type="entry name" value="Thioredoxin-like_sf"/>
</dbReference>
<dbReference type="PANTHER" id="PTHR42801">
    <property type="entry name" value="THIOREDOXIN-DEPENDENT PEROXIDE REDUCTASE"/>
    <property type="match status" value="1"/>
</dbReference>
<keyword evidence="8" id="KW-0676">Redox-active center</keyword>
<evidence type="ECO:0000256" key="1">
    <source>
        <dbReference type="ARBA" id="ARBA00003330"/>
    </source>
</evidence>
<evidence type="ECO:0000256" key="10">
    <source>
        <dbReference type="ARBA" id="ARBA00038489"/>
    </source>
</evidence>
<evidence type="ECO:0000256" key="4">
    <source>
        <dbReference type="ARBA" id="ARBA00022559"/>
    </source>
</evidence>
<dbReference type="PANTHER" id="PTHR42801:SF4">
    <property type="entry name" value="AHPC_TSA FAMILY PROTEIN"/>
    <property type="match status" value="1"/>
</dbReference>
<organism evidence="15 16">
    <name type="scientific">Nitrolancea hollandica Lb</name>
    <dbReference type="NCBI Taxonomy" id="1129897"/>
    <lineage>
        <taxon>Bacteria</taxon>
        <taxon>Pseudomonadati</taxon>
        <taxon>Thermomicrobiota</taxon>
        <taxon>Thermomicrobia</taxon>
        <taxon>Sphaerobacterales</taxon>
        <taxon>Sphaerobacterineae</taxon>
        <taxon>Sphaerobacteraceae</taxon>
        <taxon>Nitrolancea</taxon>
    </lineage>
</organism>
<dbReference type="Proteomes" id="UP000004221">
    <property type="component" value="Unassembled WGS sequence"/>
</dbReference>
<evidence type="ECO:0000256" key="11">
    <source>
        <dbReference type="ARBA" id="ARBA00042639"/>
    </source>
</evidence>
<dbReference type="Pfam" id="PF00578">
    <property type="entry name" value="AhpC-TSA"/>
    <property type="match status" value="1"/>
</dbReference>
<dbReference type="EC" id="1.11.1.24" evidence="3"/>
<dbReference type="AlphaFoldDB" id="I4EK72"/>
<dbReference type="GO" id="GO:0008379">
    <property type="term" value="F:thioredoxin peroxidase activity"/>
    <property type="evidence" value="ECO:0007669"/>
    <property type="project" value="TreeGrafter"/>
</dbReference>
<keyword evidence="7" id="KW-1015">Disulfide bond</keyword>
<sequence length="150" mass="16698">MKAADFTLPDSEGRLLSLSDYRGKWLVVYFYPKDDTPGCTKEACNFRDNRATLQEHGIAVVGISRDSVASHKAFAGKYNLNFPILSDESTETIRAYGAWGPRMRGGKETMGTLRNTYLVDPSGEIRKTYTQVDPSAHAEEILRDIQAMSA</sequence>
<feature type="domain" description="Thioredoxin" evidence="14">
    <location>
        <begin position="1"/>
        <end position="150"/>
    </location>
</feature>
<dbReference type="PIRSF" id="PIRSF000239">
    <property type="entry name" value="AHPC"/>
    <property type="match status" value="1"/>
</dbReference>
<evidence type="ECO:0000256" key="13">
    <source>
        <dbReference type="PIRSR" id="PIRSR000239-1"/>
    </source>
</evidence>
<proteinExistence type="inferred from homology"/>
<evidence type="ECO:0000313" key="16">
    <source>
        <dbReference type="Proteomes" id="UP000004221"/>
    </source>
</evidence>
<comment type="similarity">
    <text evidence="10">Belongs to the peroxiredoxin family. BCP/PrxQ subfamily.</text>
</comment>
<dbReference type="PROSITE" id="PS51352">
    <property type="entry name" value="THIOREDOXIN_2"/>
    <property type="match status" value="1"/>
</dbReference>
<dbReference type="InterPro" id="IPR013766">
    <property type="entry name" value="Thioredoxin_domain"/>
</dbReference>